<evidence type="ECO:0000313" key="2">
    <source>
        <dbReference type="EMBL" id="CAE8717914.1"/>
    </source>
</evidence>
<feature type="region of interest" description="Disordered" evidence="1">
    <location>
        <begin position="1"/>
        <end position="22"/>
    </location>
</feature>
<evidence type="ECO:0000313" key="3">
    <source>
        <dbReference type="Proteomes" id="UP000626109"/>
    </source>
</evidence>
<accession>A0A813L1G6</accession>
<feature type="non-terminal residue" evidence="2">
    <location>
        <position position="206"/>
    </location>
</feature>
<reference evidence="2" key="1">
    <citation type="submission" date="2021-02" db="EMBL/GenBank/DDBJ databases">
        <authorList>
            <person name="Dougan E. K."/>
            <person name="Rhodes N."/>
            <person name="Thang M."/>
            <person name="Chan C."/>
        </authorList>
    </citation>
    <scope>NUCLEOTIDE SEQUENCE</scope>
</reference>
<sequence length="206" mass="22099">AAAEKTFAEATSSTSTEGSWRIPDRSDDGWTVTAKFRDDVVRLIGGDAIAKSMVAVEIGTYLGYTTSFLAGAFKAVLGVELVPRFAEMTRQLLAGRGQSNAKVLQLNSFRDDFAAAADFTRAHGGADLVLVDGEHAYENVVNDLNLALFAGFGPEERKGQPRFVALDDYFVRAEVAQATLDFIQLGLLRLVGPLGFGEGMLCEVIG</sequence>
<dbReference type="Gene3D" id="3.40.50.150">
    <property type="entry name" value="Vaccinia Virus protein VP39"/>
    <property type="match status" value="1"/>
</dbReference>
<gene>
    <name evidence="2" type="ORF">PGLA2088_LOCUS39768</name>
</gene>
<evidence type="ECO:0008006" key="4">
    <source>
        <dbReference type="Google" id="ProtNLM"/>
    </source>
</evidence>
<dbReference type="SUPFAM" id="SSF53335">
    <property type="entry name" value="S-adenosyl-L-methionine-dependent methyltransferases"/>
    <property type="match status" value="1"/>
</dbReference>
<protein>
    <recommendedName>
        <fullName evidence="4">Catechol O-methyltransferase</fullName>
    </recommendedName>
</protein>
<organism evidence="2 3">
    <name type="scientific">Polarella glacialis</name>
    <name type="common">Dinoflagellate</name>
    <dbReference type="NCBI Taxonomy" id="89957"/>
    <lineage>
        <taxon>Eukaryota</taxon>
        <taxon>Sar</taxon>
        <taxon>Alveolata</taxon>
        <taxon>Dinophyceae</taxon>
        <taxon>Suessiales</taxon>
        <taxon>Suessiaceae</taxon>
        <taxon>Polarella</taxon>
    </lineage>
</organism>
<feature type="compositionally biased region" description="Low complexity" evidence="1">
    <location>
        <begin position="1"/>
        <end position="19"/>
    </location>
</feature>
<dbReference type="InterPro" id="IPR029063">
    <property type="entry name" value="SAM-dependent_MTases_sf"/>
</dbReference>
<dbReference type="Proteomes" id="UP000626109">
    <property type="component" value="Unassembled WGS sequence"/>
</dbReference>
<proteinExistence type="predicted"/>
<dbReference type="EMBL" id="CAJNNW010033262">
    <property type="protein sequence ID" value="CAE8717914.1"/>
    <property type="molecule type" value="Genomic_DNA"/>
</dbReference>
<evidence type="ECO:0000256" key="1">
    <source>
        <dbReference type="SAM" id="MobiDB-lite"/>
    </source>
</evidence>
<dbReference type="AlphaFoldDB" id="A0A813L1G6"/>
<dbReference type="Pfam" id="PF13578">
    <property type="entry name" value="Methyltransf_24"/>
    <property type="match status" value="1"/>
</dbReference>
<name>A0A813L1G6_POLGL</name>
<dbReference type="CDD" id="cd02440">
    <property type="entry name" value="AdoMet_MTases"/>
    <property type="match status" value="1"/>
</dbReference>
<comment type="caution">
    <text evidence="2">The sequence shown here is derived from an EMBL/GenBank/DDBJ whole genome shotgun (WGS) entry which is preliminary data.</text>
</comment>